<protein>
    <submittedName>
        <fullName evidence="6">FAD-dependent monooxygenase</fullName>
    </submittedName>
</protein>
<keyword evidence="2" id="KW-0285">Flavoprotein</keyword>
<gene>
    <name evidence="6" type="ORF">LWF01_07145</name>
</gene>
<dbReference type="InterPro" id="IPR050641">
    <property type="entry name" value="RIFMO-like"/>
</dbReference>
<dbReference type="InterPro" id="IPR002938">
    <property type="entry name" value="FAD-bd"/>
</dbReference>
<sequence length="569" mass="61603">MSNPDISTDVLIIGAGPTGLMLANCLRRLDVDAVIVDRKSGPTQESRALGIQARTMEIYDQLGLVDTVLAQAQAAIAISPGYEDHAFGAIPIGDIGAGVSPYPSVYVLEQSRNEQIMVDSLLSLGGSVLWNYELLALDEQADTTDPGSVAPGRRSGTPGAASATFSTPDGRRTVEARYCVGADGGSSQVRSLRNIAFEGITNQHTFYVADGTGVNGLVDKAVNVRMGRTDFLISFPMASGGHDRLIGVVRESDIPGEPEPAARQEPEPAAPHEPEPATPHEPEPAVPRRPKAKASDPAGKDIPEQIARDRLRRIFGVTYRDTSWFSTYRVHHRVAEKFRDGPFFLAGDAGHLHSPVGAQGMNTGLQDAHNLACKLSDVIRNHAPDSYLDRYGAERRPVALRIVASTDRLFGLVTSENQLARLVRRFGPRFIGPLLIRILPRLSGSARLFGYISQTRIHYWMNDDAKAAAGGKRGRIVGRRLPWSGANYTCLQDLSWQVHTYGDVDAASVARLRRNLALDIHCFPDARNNGLEPGQFYLVRPDGFVAAAAPGDLAEAAIRKALPYPTSEP</sequence>
<evidence type="ECO:0000259" key="5">
    <source>
        <dbReference type="Pfam" id="PF01494"/>
    </source>
</evidence>
<evidence type="ECO:0000256" key="2">
    <source>
        <dbReference type="ARBA" id="ARBA00022630"/>
    </source>
</evidence>
<feature type="region of interest" description="Disordered" evidence="4">
    <location>
        <begin position="253"/>
        <end position="305"/>
    </location>
</feature>
<dbReference type="PANTHER" id="PTHR43004:SF19">
    <property type="entry name" value="BINDING MONOOXYGENASE, PUTATIVE (JCVI)-RELATED"/>
    <property type="match status" value="1"/>
</dbReference>
<reference evidence="6 7" key="1">
    <citation type="submission" date="2023-05" db="EMBL/GenBank/DDBJ databases">
        <title>Lithophilousrod everest ZFBP1038 complete genpme.</title>
        <authorList>
            <person name="Tian M."/>
        </authorList>
    </citation>
    <scope>NUCLEOTIDE SEQUENCE [LARGE SCALE GENOMIC DNA]</scope>
    <source>
        <strain evidence="6 7">ZFBP1038</strain>
    </source>
</reference>
<dbReference type="EMBL" id="CP090958">
    <property type="protein sequence ID" value="WGW13524.1"/>
    <property type="molecule type" value="Genomic_DNA"/>
</dbReference>
<accession>A0ABY8QZ38</accession>
<dbReference type="PANTHER" id="PTHR43004">
    <property type="entry name" value="TRK SYSTEM POTASSIUM UPTAKE PROTEIN"/>
    <property type="match status" value="1"/>
</dbReference>
<dbReference type="Proteomes" id="UP001209083">
    <property type="component" value="Chromosome"/>
</dbReference>
<dbReference type="GO" id="GO:0004497">
    <property type="term" value="F:monooxygenase activity"/>
    <property type="evidence" value="ECO:0007669"/>
    <property type="project" value="UniProtKB-KW"/>
</dbReference>
<dbReference type="Gene3D" id="3.50.50.60">
    <property type="entry name" value="FAD/NAD(P)-binding domain"/>
    <property type="match status" value="1"/>
</dbReference>
<feature type="region of interest" description="Disordered" evidence="4">
    <location>
        <begin position="142"/>
        <end position="168"/>
    </location>
</feature>
<name>A0ABY8QZ38_9MICO</name>
<feature type="domain" description="FAD-binding" evidence="5">
    <location>
        <begin position="8"/>
        <end position="404"/>
    </location>
</feature>
<proteinExistence type="predicted"/>
<evidence type="ECO:0000256" key="3">
    <source>
        <dbReference type="ARBA" id="ARBA00022827"/>
    </source>
</evidence>
<feature type="compositionally biased region" description="Basic and acidic residues" evidence="4">
    <location>
        <begin position="260"/>
        <end position="283"/>
    </location>
</feature>
<dbReference type="PRINTS" id="PR00420">
    <property type="entry name" value="RNGMNOXGNASE"/>
</dbReference>
<dbReference type="Gene3D" id="3.30.70.2450">
    <property type="match status" value="1"/>
</dbReference>
<dbReference type="SUPFAM" id="SSF51905">
    <property type="entry name" value="FAD/NAD(P)-binding domain"/>
    <property type="match status" value="1"/>
</dbReference>
<organism evidence="6 7">
    <name type="scientific">Saxibacter everestensis</name>
    <dbReference type="NCBI Taxonomy" id="2909229"/>
    <lineage>
        <taxon>Bacteria</taxon>
        <taxon>Bacillati</taxon>
        <taxon>Actinomycetota</taxon>
        <taxon>Actinomycetes</taxon>
        <taxon>Micrococcales</taxon>
        <taxon>Brevibacteriaceae</taxon>
        <taxon>Saxibacter</taxon>
    </lineage>
</organism>
<dbReference type="InterPro" id="IPR036188">
    <property type="entry name" value="FAD/NAD-bd_sf"/>
</dbReference>
<keyword evidence="7" id="KW-1185">Reference proteome</keyword>
<dbReference type="Pfam" id="PF01494">
    <property type="entry name" value="FAD_binding_3"/>
    <property type="match status" value="1"/>
</dbReference>
<dbReference type="RefSeq" id="WP_349640346.1">
    <property type="nucleotide sequence ID" value="NZ_CP090958.1"/>
</dbReference>
<comment type="cofactor">
    <cofactor evidence="1">
        <name>FAD</name>
        <dbReference type="ChEBI" id="CHEBI:57692"/>
    </cofactor>
</comment>
<keyword evidence="6" id="KW-0503">Monooxygenase</keyword>
<evidence type="ECO:0000313" key="7">
    <source>
        <dbReference type="Proteomes" id="UP001209083"/>
    </source>
</evidence>
<evidence type="ECO:0000313" key="6">
    <source>
        <dbReference type="EMBL" id="WGW13524.1"/>
    </source>
</evidence>
<evidence type="ECO:0000256" key="4">
    <source>
        <dbReference type="SAM" id="MobiDB-lite"/>
    </source>
</evidence>
<keyword evidence="6" id="KW-0560">Oxidoreductase</keyword>
<keyword evidence="3" id="KW-0274">FAD</keyword>
<evidence type="ECO:0000256" key="1">
    <source>
        <dbReference type="ARBA" id="ARBA00001974"/>
    </source>
</evidence>